<dbReference type="Proteomes" id="UP000233837">
    <property type="component" value="Unassembled WGS sequence"/>
</dbReference>
<sequence>MSALSRASSRGGSHAYQGLRLEPSSEAYGFSHKAYALERNASRQRRSQKEMTQEMNPKAITVLKAGNEAKVVSVGNVQASVRSEEHVSGVVPLTLRYTLGTEQYMLGTERYMLGTERYMLGTERYMLGTERYMLGTERYILDTKQYMLSTKQFMLSTERYILGEGSRRLEEGGKGRPRCGRWLADGRQWPGGRRPEWAGGGAAEVLGGNGSLDSHGRLDVRIILPAEKELDSIESAPQDAGRRVAGLWLAGGWPEDGGVVAGGRLPCKERVGLYELAAWLKKYVNFFGFDFLTLNFFKTLPPHNNLGLNLELTKRSSSPFELTKRSKGSALTKRTKENIFHFNQN</sequence>
<evidence type="ECO:0000313" key="2">
    <source>
        <dbReference type="Proteomes" id="UP000233837"/>
    </source>
</evidence>
<accession>A0A2I0VEW0</accession>
<dbReference type="EMBL" id="KZ503718">
    <property type="protein sequence ID" value="PKU61955.1"/>
    <property type="molecule type" value="Genomic_DNA"/>
</dbReference>
<keyword evidence="2" id="KW-1185">Reference proteome</keyword>
<gene>
    <name evidence="1" type="ORF">MA16_Dca027214</name>
</gene>
<evidence type="ECO:0000313" key="1">
    <source>
        <dbReference type="EMBL" id="PKU61955.1"/>
    </source>
</evidence>
<protein>
    <submittedName>
        <fullName evidence="1">Uncharacterized protein</fullName>
    </submittedName>
</protein>
<reference evidence="1 2" key="1">
    <citation type="journal article" date="2016" name="Sci. Rep.">
        <title>The Dendrobium catenatum Lindl. genome sequence provides insights into polysaccharide synthase, floral development and adaptive evolution.</title>
        <authorList>
            <person name="Zhang G.Q."/>
            <person name="Xu Q."/>
            <person name="Bian C."/>
            <person name="Tsai W.C."/>
            <person name="Yeh C.M."/>
            <person name="Liu K.W."/>
            <person name="Yoshida K."/>
            <person name="Zhang L.S."/>
            <person name="Chang S.B."/>
            <person name="Chen F."/>
            <person name="Shi Y."/>
            <person name="Su Y.Y."/>
            <person name="Zhang Y.Q."/>
            <person name="Chen L.J."/>
            <person name="Yin Y."/>
            <person name="Lin M."/>
            <person name="Huang H."/>
            <person name="Deng H."/>
            <person name="Wang Z.W."/>
            <person name="Zhu S.L."/>
            <person name="Zhao X."/>
            <person name="Deng C."/>
            <person name="Niu S.C."/>
            <person name="Huang J."/>
            <person name="Wang M."/>
            <person name="Liu G.H."/>
            <person name="Yang H.J."/>
            <person name="Xiao X.J."/>
            <person name="Hsiao Y.Y."/>
            <person name="Wu W.L."/>
            <person name="Chen Y.Y."/>
            <person name="Mitsuda N."/>
            <person name="Ohme-Takagi M."/>
            <person name="Luo Y.B."/>
            <person name="Van de Peer Y."/>
            <person name="Liu Z.J."/>
        </authorList>
    </citation>
    <scope>NUCLEOTIDE SEQUENCE [LARGE SCALE GENOMIC DNA]</scope>
    <source>
        <tissue evidence="1">The whole plant</tissue>
    </source>
</reference>
<organism evidence="1 2">
    <name type="scientific">Dendrobium catenatum</name>
    <dbReference type="NCBI Taxonomy" id="906689"/>
    <lineage>
        <taxon>Eukaryota</taxon>
        <taxon>Viridiplantae</taxon>
        <taxon>Streptophyta</taxon>
        <taxon>Embryophyta</taxon>
        <taxon>Tracheophyta</taxon>
        <taxon>Spermatophyta</taxon>
        <taxon>Magnoliopsida</taxon>
        <taxon>Liliopsida</taxon>
        <taxon>Asparagales</taxon>
        <taxon>Orchidaceae</taxon>
        <taxon>Epidendroideae</taxon>
        <taxon>Malaxideae</taxon>
        <taxon>Dendrobiinae</taxon>
        <taxon>Dendrobium</taxon>
    </lineage>
</organism>
<name>A0A2I0VEW0_9ASPA</name>
<reference evidence="1 2" key="2">
    <citation type="journal article" date="2017" name="Nature">
        <title>The Apostasia genome and the evolution of orchids.</title>
        <authorList>
            <person name="Zhang G.Q."/>
            <person name="Liu K.W."/>
            <person name="Li Z."/>
            <person name="Lohaus R."/>
            <person name="Hsiao Y.Y."/>
            <person name="Niu S.C."/>
            <person name="Wang J.Y."/>
            <person name="Lin Y.C."/>
            <person name="Xu Q."/>
            <person name="Chen L.J."/>
            <person name="Yoshida K."/>
            <person name="Fujiwara S."/>
            <person name="Wang Z.W."/>
            <person name="Zhang Y.Q."/>
            <person name="Mitsuda N."/>
            <person name="Wang M."/>
            <person name="Liu G.H."/>
            <person name="Pecoraro L."/>
            <person name="Huang H.X."/>
            <person name="Xiao X.J."/>
            <person name="Lin M."/>
            <person name="Wu X.Y."/>
            <person name="Wu W.L."/>
            <person name="Chen Y.Y."/>
            <person name="Chang S.B."/>
            <person name="Sakamoto S."/>
            <person name="Ohme-Takagi M."/>
            <person name="Yagi M."/>
            <person name="Zeng S.J."/>
            <person name="Shen C.Y."/>
            <person name="Yeh C.M."/>
            <person name="Luo Y.B."/>
            <person name="Tsai W.C."/>
            <person name="Van de Peer Y."/>
            <person name="Liu Z.J."/>
        </authorList>
    </citation>
    <scope>NUCLEOTIDE SEQUENCE [LARGE SCALE GENOMIC DNA]</scope>
    <source>
        <tissue evidence="1">The whole plant</tissue>
    </source>
</reference>
<proteinExistence type="predicted"/>
<dbReference type="AlphaFoldDB" id="A0A2I0VEW0"/>